<dbReference type="EMBL" id="MHRP01000043">
    <property type="protein sequence ID" value="OHA25804.1"/>
    <property type="molecule type" value="Genomic_DNA"/>
</dbReference>
<feature type="region of interest" description="Disordered" evidence="1">
    <location>
        <begin position="182"/>
        <end position="204"/>
    </location>
</feature>
<feature type="region of interest" description="Disordered" evidence="1">
    <location>
        <begin position="103"/>
        <end position="128"/>
    </location>
</feature>
<evidence type="ECO:0000313" key="3">
    <source>
        <dbReference type="Proteomes" id="UP000177943"/>
    </source>
</evidence>
<dbReference type="AlphaFoldDB" id="A0A1G2MPY5"/>
<gene>
    <name evidence="2" type="ORF">A3D56_00930</name>
</gene>
<protein>
    <submittedName>
        <fullName evidence="2">Uncharacterized protein</fullName>
    </submittedName>
</protein>
<comment type="caution">
    <text evidence="2">The sequence shown here is derived from an EMBL/GenBank/DDBJ whole genome shotgun (WGS) entry which is preliminary data.</text>
</comment>
<dbReference type="Proteomes" id="UP000177943">
    <property type="component" value="Unassembled WGS sequence"/>
</dbReference>
<reference evidence="2 3" key="1">
    <citation type="journal article" date="2016" name="Nat. Commun.">
        <title>Thousands of microbial genomes shed light on interconnected biogeochemical processes in an aquifer system.</title>
        <authorList>
            <person name="Anantharaman K."/>
            <person name="Brown C.T."/>
            <person name="Hug L.A."/>
            <person name="Sharon I."/>
            <person name="Castelle C.J."/>
            <person name="Probst A.J."/>
            <person name="Thomas B.C."/>
            <person name="Singh A."/>
            <person name="Wilkins M.J."/>
            <person name="Karaoz U."/>
            <person name="Brodie E.L."/>
            <person name="Williams K.H."/>
            <person name="Hubbard S.S."/>
            <person name="Banfield J.F."/>
        </authorList>
    </citation>
    <scope>NUCLEOTIDE SEQUENCE [LARGE SCALE GENOMIC DNA]</scope>
</reference>
<accession>A0A1G2MPY5</accession>
<evidence type="ECO:0000256" key="1">
    <source>
        <dbReference type="SAM" id="MobiDB-lite"/>
    </source>
</evidence>
<name>A0A1G2MPY5_9BACT</name>
<proteinExistence type="predicted"/>
<evidence type="ECO:0000313" key="2">
    <source>
        <dbReference type="EMBL" id="OHA25804.1"/>
    </source>
</evidence>
<sequence length="284" mass="31115">MTFLFFHKFLSSRIELLLVTGARWRGTLESCPLDYIMGFRRTIFFIGLLGIALFTADFVSAREDFSQLSSRLNLEESSEVSVFNDGSGGVSITNDISISANSGGQNISGDDAAQIGRPSTSIGKDAGSITGGSAKAEVRVKTEVNGEVVEDVYDSYEGEADVEKEFENTSGTVRTKIKVEVHSGTSSVATSTSDEDENSGEETRIKEKGSWFSKFWPFWGDKDDDTDDTDDVDTRDTFATTSSPDVLVEATSADTAIAGREEFGRNIQEAIRDFLKNIFSIFRR</sequence>
<feature type="compositionally biased region" description="Polar residues" evidence="1">
    <location>
        <begin position="183"/>
        <end position="192"/>
    </location>
</feature>
<organism evidence="2 3">
    <name type="scientific">Candidatus Taylorbacteria bacterium RIFCSPHIGHO2_02_FULL_45_35</name>
    <dbReference type="NCBI Taxonomy" id="1802311"/>
    <lineage>
        <taxon>Bacteria</taxon>
        <taxon>Candidatus Tayloriibacteriota</taxon>
    </lineage>
</organism>